<keyword evidence="1" id="KW-1133">Transmembrane helix</keyword>
<gene>
    <name evidence="2" type="ORF">SDC9_52235</name>
</gene>
<dbReference type="EMBL" id="VSSQ01001180">
    <property type="protein sequence ID" value="MPM05940.1"/>
    <property type="molecule type" value="Genomic_DNA"/>
</dbReference>
<evidence type="ECO:0000313" key="2">
    <source>
        <dbReference type="EMBL" id="MPM05940.1"/>
    </source>
</evidence>
<feature type="transmembrane region" description="Helical" evidence="1">
    <location>
        <begin position="65"/>
        <end position="81"/>
    </location>
</feature>
<reference evidence="2" key="1">
    <citation type="submission" date="2019-08" db="EMBL/GenBank/DDBJ databases">
        <authorList>
            <person name="Kucharzyk K."/>
            <person name="Murdoch R.W."/>
            <person name="Higgins S."/>
            <person name="Loffler F."/>
        </authorList>
    </citation>
    <scope>NUCLEOTIDE SEQUENCE</scope>
</reference>
<evidence type="ECO:0000256" key="1">
    <source>
        <dbReference type="SAM" id="Phobius"/>
    </source>
</evidence>
<keyword evidence="1" id="KW-0472">Membrane</keyword>
<feature type="transmembrane region" description="Helical" evidence="1">
    <location>
        <begin position="87"/>
        <end position="104"/>
    </location>
</feature>
<comment type="caution">
    <text evidence="2">The sequence shown here is derived from an EMBL/GenBank/DDBJ whole genome shotgun (WGS) entry which is preliminary data.</text>
</comment>
<sequence length="149" mass="17135">MIKNKRIIKGLELFAYLILISTIINLGSISSSDNIYFYILSSFSLIISFILSLTQGFFKKYSSSVISYVALVLIIMIVEFFANEFSFTIILLNIVASTVCLTFYKIEKDRKEVFEDSQEQKQDNAPYIISNPSNFEINEKDFEVSDKED</sequence>
<organism evidence="2">
    <name type="scientific">bioreactor metagenome</name>
    <dbReference type="NCBI Taxonomy" id="1076179"/>
    <lineage>
        <taxon>unclassified sequences</taxon>
        <taxon>metagenomes</taxon>
        <taxon>ecological metagenomes</taxon>
    </lineage>
</organism>
<keyword evidence="1" id="KW-0812">Transmembrane</keyword>
<accession>A0A644WQ44</accession>
<protein>
    <submittedName>
        <fullName evidence="2">Uncharacterized protein</fullName>
    </submittedName>
</protein>
<proteinExistence type="predicted"/>
<feature type="transmembrane region" description="Helical" evidence="1">
    <location>
        <begin position="35"/>
        <end position="53"/>
    </location>
</feature>
<feature type="transmembrane region" description="Helical" evidence="1">
    <location>
        <begin position="12"/>
        <end position="29"/>
    </location>
</feature>
<name>A0A644WQ44_9ZZZZ</name>
<dbReference type="AlphaFoldDB" id="A0A644WQ44"/>